<name>A0A4Y1ZY58_ARAVE</name>
<proteinExistence type="predicted"/>
<keyword evidence="2" id="KW-1185">Reference proteome</keyword>
<evidence type="ECO:0000313" key="1">
    <source>
        <dbReference type="EMBL" id="GBL72431.1"/>
    </source>
</evidence>
<gene>
    <name evidence="1" type="ORF">AVEN_115352_1</name>
</gene>
<dbReference type="EMBL" id="BGPR01000001">
    <property type="protein sequence ID" value="GBL72431.1"/>
    <property type="molecule type" value="Genomic_DNA"/>
</dbReference>
<accession>A0A4Y1ZY58</accession>
<comment type="caution">
    <text evidence="1">The sequence shown here is derived from an EMBL/GenBank/DDBJ whole genome shotgun (WGS) entry which is preliminary data.</text>
</comment>
<sequence length="115" mass="12951">MRPLTAQLAANCGVSVPISKRNGIGEKVNYKVVENYRFSTKIYLVEMNTKNIRLKMHICLFVISETVTSQKVDKKRKCYILYKNDTIELFPVGIPQTAGVCEVLANIAGPSTTYY</sequence>
<evidence type="ECO:0000313" key="2">
    <source>
        <dbReference type="Proteomes" id="UP000499080"/>
    </source>
</evidence>
<organism evidence="1 2">
    <name type="scientific">Araneus ventricosus</name>
    <name type="common">Orbweaver spider</name>
    <name type="synonym">Epeira ventricosa</name>
    <dbReference type="NCBI Taxonomy" id="182803"/>
    <lineage>
        <taxon>Eukaryota</taxon>
        <taxon>Metazoa</taxon>
        <taxon>Ecdysozoa</taxon>
        <taxon>Arthropoda</taxon>
        <taxon>Chelicerata</taxon>
        <taxon>Arachnida</taxon>
        <taxon>Araneae</taxon>
        <taxon>Araneomorphae</taxon>
        <taxon>Entelegynae</taxon>
        <taxon>Araneoidea</taxon>
        <taxon>Araneidae</taxon>
        <taxon>Araneus</taxon>
    </lineage>
</organism>
<reference evidence="1 2" key="1">
    <citation type="journal article" date="2019" name="Sci. Rep.">
        <title>Orb-weaving spider Araneus ventricosus genome elucidates the spidroin gene catalogue.</title>
        <authorList>
            <person name="Kono N."/>
            <person name="Nakamura H."/>
            <person name="Ohtoshi R."/>
            <person name="Moran D.A.P."/>
            <person name="Shinohara A."/>
            <person name="Yoshida Y."/>
            <person name="Fujiwara M."/>
            <person name="Mori M."/>
            <person name="Tomita M."/>
            <person name="Arakawa K."/>
        </authorList>
    </citation>
    <scope>NUCLEOTIDE SEQUENCE [LARGE SCALE GENOMIC DNA]</scope>
</reference>
<protein>
    <submittedName>
        <fullName evidence="1">Uncharacterized protein</fullName>
    </submittedName>
</protein>
<dbReference type="Proteomes" id="UP000499080">
    <property type="component" value="Unassembled WGS sequence"/>
</dbReference>
<dbReference type="AlphaFoldDB" id="A0A4Y1ZY58"/>